<dbReference type="EMBL" id="JBHSGU010000002">
    <property type="protein sequence ID" value="MFC4700494.1"/>
    <property type="molecule type" value="Genomic_DNA"/>
</dbReference>
<dbReference type="PROSITE" id="PS50990">
    <property type="entry name" value="PEPTIDASE_C39"/>
    <property type="match status" value="1"/>
</dbReference>
<evidence type="ECO:0000256" key="6">
    <source>
        <dbReference type="ARBA" id="ARBA00023136"/>
    </source>
</evidence>
<dbReference type="PANTHER" id="PTHR24221:SF606">
    <property type="entry name" value="COLICIN V SECRETION-PROCESSING ATP-BINDING PROTEIN"/>
    <property type="match status" value="1"/>
</dbReference>
<feature type="transmembrane region" description="Helical" evidence="7">
    <location>
        <begin position="415"/>
        <end position="438"/>
    </location>
</feature>
<feature type="transmembrane region" description="Helical" evidence="7">
    <location>
        <begin position="213"/>
        <end position="235"/>
    </location>
</feature>
<dbReference type="PANTHER" id="PTHR24221">
    <property type="entry name" value="ATP-BINDING CASSETTE SUB-FAMILY B"/>
    <property type="match status" value="1"/>
</dbReference>
<feature type="domain" description="ABC transmembrane type-1" evidence="9">
    <location>
        <begin position="179"/>
        <end position="460"/>
    </location>
</feature>
<comment type="subcellular location">
    <subcellularLocation>
        <location evidence="1">Cell membrane</location>
        <topology evidence="1">Multi-pass membrane protein</topology>
    </subcellularLocation>
</comment>
<evidence type="ECO:0000256" key="1">
    <source>
        <dbReference type="ARBA" id="ARBA00004651"/>
    </source>
</evidence>
<evidence type="ECO:0000259" key="8">
    <source>
        <dbReference type="PROSITE" id="PS50893"/>
    </source>
</evidence>
<dbReference type="InterPro" id="IPR003593">
    <property type="entry name" value="AAA+_ATPase"/>
</dbReference>
<feature type="domain" description="Peptidase C39" evidence="10">
    <location>
        <begin position="28"/>
        <end position="147"/>
    </location>
</feature>
<evidence type="ECO:0000256" key="3">
    <source>
        <dbReference type="ARBA" id="ARBA00022741"/>
    </source>
</evidence>
<gene>
    <name evidence="11" type="ORF">ACFO4O_10015</name>
</gene>
<proteinExistence type="predicted"/>
<dbReference type="RefSeq" id="WP_382407945.1">
    <property type="nucleotide sequence ID" value="NZ_JBHSGU010000002.1"/>
</dbReference>
<protein>
    <submittedName>
        <fullName evidence="11">Peptidase domain-containing ABC transporter</fullName>
    </submittedName>
</protein>
<evidence type="ECO:0000259" key="9">
    <source>
        <dbReference type="PROSITE" id="PS50929"/>
    </source>
</evidence>
<keyword evidence="4" id="KW-0067">ATP-binding</keyword>
<evidence type="ECO:0000313" key="11">
    <source>
        <dbReference type="EMBL" id="MFC4700494.1"/>
    </source>
</evidence>
<dbReference type="Gene3D" id="3.90.70.10">
    <property type="entry name" value="Cysteine proteinases"/>
    <property type="match status" value="1"/>
</dbReference>
<dbReference type="SUPFAM" id="SSF52540">
    <property type="entry name" value="P-loop containing nucleoside triphosphate hydrolases"/>
    <property type="match status" value="1"/>
</dbReference>
<dbReference type="Pfam" id="PF00664">
    <property type="entry name" value="ABC_membrane"/>
    <property type="match status" value="1"/>
</dbReference>
<evidence type="ECO:0000256" key="7">
    <source>
        <dbReference type="SAM" id="Phobius"/>
    </source>
</evidence>
<dbReference type="SUPFAM" id="SSF90123">
    <property type="entry name" value="ABC transporter transmembrane region"/>
    <property type="match status" value="1"/>
</dbReference>
<dbReference type="InterPro" id="IPR036640">
    <property type="entry name" value="ABC1_TM_sf"/>
</dbReference>
<dbReference type="InterPro" id="IPR005074">
    <property type="entry name" value="Peptidase_C39"/>
</dbReference>
<dbReference type="Gene3D" id="3.40.50.300">
    <property type="entry name" value="P-loop containing nucleotide triphosphate hydrolases"/>
    <property type="match status" value="1"/>
</dbReference>
<accession>A0ABV9LWH0</accession>
<keyword evidence="5 7" id="KW-1133">Transmembrane helix</keyword>
<dbReference type="Proteomes" id="UP001595897">
    <property type="component" value="Unassembled WGS sequence"/>
</dbReference>
<evidence type="ECO:0000256" key="4">
    <source>
        <dbReference type="ARBA" id="ARBA00022840"/>
    </source>
</evidence>
<feature type="transmembrane region" description="Helical" evidence="7">
    <location>
        <begin position="317"/>
        <end position="335"/>
    </location>
</feature>
<evidence type="ECO:0000256" key="2">
    <source>
        <dbReference type="ARBA" id="ARBA00022692"/>
    </source>
</evidence>
<dbReference type="PROSITE" id="PS00211">
    <property type="entry name" value="ABC_TRANSPORTER_1"/>
    <property type="match status" value="1"/>
</dbReference>
<evidence type="ECO:0000313" key="12">
    <source>
        <dbReference type="Proteomes" id="UP001595897"/>
    </source>
</evidence>
<dbReference type="SMART" id="SM00382">
    <property type="entry name" value="AAA"/>
    <property type="match status" value="1"/>
</dbReference>
<dbReference type="InterPro" id="IPR011527">
    <property type="entry name" value="ABC1_TM_dom"/>
</dbReference>
<organism evidence="11 12">
    <name type="scientific">Glaciecola siphonariae</name>
    <dbReference type="NCBI Taxonomy" id="521012"/>
    <lineage>
        <taxon>Bacteria</taxon>
        <taxon>Pseudomonadati</taxon>
        <taxon>Pseudomonadota</taxon>
        <taxon>Gammaproteobacteria</taxon>
        <taxon>Alteromonadales</taxon>
        <taxon>Alteromonadaceae</taxon>
        <taxon>Glaciecola</taxon>
    </lineage>
</organism>
<evidence type="ECO:0000256" key="5">
    <source>
        <dbReference type="ARBA" id="ARBA00022989"/>
    </source>
</evidence>
<keyword evidence="12" id="KW-1185">Reference proteome</keyword>
<dbReference type="InterPro" id="IPR017871">
    <property type="entry name" value="ABC_transporter-like_CS"/>
</dbReference>
<dbReference type="Gene3D" id="1.20.1560.10">
    <property type="entry name" value="ABC transporter type 1, transmembrane domain"/>
    <property type="match status" value="1"/>
</dbReference>
<dbReference type="CDD" id="cd18567">
    <property type="entry name" value="ABC_6TM_CvaB_RaxB_like"/>
    <property type="match status" value="1"/>
</dbReference>
<feature type="transmembrane region" description="Helical" evidence="7">
    <location>
        <begin position="288"/>
        <end position="310"/>
    </location>
</feature>
<keyword evidence="2 7" id="KW-0812">Transmembrane</keyword>
<name>A0ABV9LWH0_9ALTE</name>
<dbReference type="InterPro" id="IPR003439">
    <property type="entry name" value="ABC_transporter-like_ATP-bd"/>
</dbReference>
<dbReference type="PROSITE" id="PS50929">
    <property type="entry name" value="ABC_TM1F"/>
    <property type="match status" value="1"/>
</dbReference>
<dbReference type="Pfam" id="PF03412">
    <property type="entry name" value="Peptidase_C39"/>
    <property type="match status" value="1"/>
</dbReference>
<keyword evidence="6 7" id="KW-0472">Membrane</keyword>
<comment type="caution">
    <text evidence="11">The sequence shown here is derived from an EMBL/GenBank/DDBJ whole genome shotgun (WGS) entry which is preliminary data.</text>
</comment>
<dbReference type="Pfam" id="PF00005">
    <property type="entry name" value="ABC_tran"/>
    <property type="match status" value="1"/>
</dbReference>
<keyword evidence="3" id="KW-0547">Nucleotide-binding</keyword>
<dbReference type="InterPro" id="IPR039421">
    <property type="entry name" value="Type_1_exporter"/>
</dbReference>
<dbReference type="InterPro" id="IPR027417">
    <property type="entry name" value="P-loop_NTPase"/>
</dbReference>
<feature type="domain" description="ABC transporter" evidence="8">
    <location>
        <begin position="520"/>
        <end position="738"/>
    </location>
</feature>
<reference evidence="12" key="1">
    <citation type="journal article" date="2019" name="Int. J. Syst. Evol. Microbiol.">
        <title>The Global Catalogue of Microorganisms (GCM) 10K type strain sequencing project: providing services to taxonomists for standard genome sequencing and annotation.</title>
        <authorList>
            <consortium name="The Broad Institute Genomics Platform"/>
            <consortium name="The Broad Institute Genome Sequencing Center for Infectious Disease"/>
            <person name="Wu L."/>
            <person name="Ma J."/>
        </authorList>
    </citation>
    <scope>NUCLEOTIDE SEQUENCE [LARGE SCALE GENOMIC DNA]</scope>
    <source>
        <strain evidence="12">KACC 12507</strain>
    </source>
</reference>
<evidence type="ECO:0000259" key="10">
    <source>
        <dbReference type="PROSITE" id="PS50990"/>
    </source>
</evidence>
<feature type="transmembrane region" description="Helical" evidence="7">
    <location>
        <begin position="178"/>
        <end position="198"/>
    </location>
</feature>
<feature type="transmembrane region" description="Helical" evidence="7">
    <location>
        <begin position="247"/>
        <end position="268"/>
    </location>
</feature>
<dbReference type="PROSITE" id="PS50893">
    <property type="entry name" value="ABC_TRANSPORTER_2"/>
    <property type="match status" value="1"/>
</dbReference>
<sequence>MHTQSAQHTHLFEKLSLRTFKRLRLVMQNEANECGMACLTMIANYHGNGISLSKLRLDLNNDGQGVNLKTIIEQAARIGMSSRALKVPLEELNQLQTPAILHWNFSHFVVLKKMTSKGAYIADPALGMRFINMQELSQSFTGVALELMPNQDFTQVKADVGLRLRDFAKNAVGIKRQLLLLLGLSLMLQLFAIVSPFYMQTVVDEVLIKADEALLTALAIGFALVLCIDTATQFLRERLMLVFSMRFSLFLSSSVFSHLLSLPIPYFIRRHMGDIVSRFDSVQHIRELITSGIITAIIDGLMALITLAVMLAYSVKLTLVVIALVLAYSLLRWIFFYPVRRLNNETLHAEAEQQSYFMQSVRAIRTLKLSNSTVSSHAKWLDKLSIAMNKRIAQAKWNIRFTTINKVLFGIENLVVVYLAALLVLEQSMSVGMLFAFVSYKTRFVDAMSSLIGKWIEFKMLSVHLNRVADILLSAPEQSNVLAGRQNMQITHTAKQVSAHFEQAHSAPELPQNVGSRAHVSVNNLAFSYGDDMPAIFENVSFELAHGQSLAIVGQSGCGKSTLLNCLLGLLKPLNGEIIIDGQILTPDNRSAHHIGAVLQDDQLLTGSVLENISQFDEQLDLERAVRCAHIACIHEDIMGMTMQYQSTIGDMGDSLSGGQKQRLLIARALYQQPKILLLDEASSHLDGETEKRLNEHLKHLDITKIMIAHRQETIASAQHIIKLTKSGIEHINQPQLIS</sequence>